<dbReference type="EMBL" id="AAYG02000011">
    <property type="protein sequence ID" value="EDN77991.1"/>
    <property type="molecule type" value="Genomic_DNA"/>
</dbReference>
<evidence type="ECO:0000256" key="2">
    <source>
        <dbReference type="ARBA" id="ARBA00022670"/>
    </source>
</evidence>
<feature type="compositionally biased region" description="Acidic residues" evidence="4">
    <location>
        <begin position="108"/>
        <end position="124"/>
    </location>
</feature>
<keyword evidence="5" id="KW-0472">Membrane</keyword>
<feature type="domain" description="PDZ" evidence="6">
    <location>
        <begin position="345"/>
        <end position="436"/>
    </location>
</feature>
<dbReference type="PANTHER" id="PTHR22939">
    <property type="entry name" value="SERINE PROTEASE FAMILY S1C HTRA-RELATED"/>
    <property type="match status" value="1"/>
</dbReference>
<feature type="region of interest" description="Disordered" evidence="4">
    <location>
        <begin position="104"/>
        <end position="127"/>
    </location>
</feature>
<evidence type="ECO:0000256" key="1">
    <source>
        <dbReference type="ARBA" id="ARBA00010541"/>
    </source>
</evidence>
<keyword evidence="5" id="KW-1133">Transmembrane helix</keyword>
<dbReference type="SUPFAM" id="SSF50494">
    <property type="entry name" value="Trypsin-like serine proteases"/>
    <property type="match status" value="1"/>
</dbReference>
<sequence length="453" mass="49140">MKRINIEQSGGIGYTIQQRRLAIMPWNEDPKEKSPKDLNEEQKEDSFSFLQETIKPEPITGKQVRKQLLKLAVYGIVVGAFACLGFYALNPWVQNLFPGSPKTVIIPEDSEETHPEEDEAQEQDSQEKNLRAEDYEAMMQSVYQIAAEAAKSVVTVRGEQDAANLTKDVNDEDMGCTGLIAADNGQELLILSNNSVCGESTVWNVQFSDGSTCEASLKKQDKNSHLAVFGVRRNLISESTWDEIKTAALGNSNIVAEGDPVIALGDTFGYSDGTGYGMISSNAHEKAIPDHTFSVLATDIPSADFSSGVLCNLDGEIIGLIDSEIWTENQGHTANAYGISDLKPIMELLLNSQSVPYAGIYGVTVSSDISESKQVPSGMYVTQIQANSPAMAAGIQSGDVIQSVDGEEIASMAQYEKVLQKCKAGDTIRIQGKRLGAGGYVEISFQLVLDSRE</sequence>
<dbReference type="PaxDb" id="411470-RUMGNA_01295"/>
<feature type="transmembrane region" description="Helical" evidence="5">
    <location>
        <begin position="71"/>
        <end position="89"/>
    </location>
</feature>
<dbReference type="Pfam" id="PF13365">
    <property type="entry name" value="Trypsin_2"/>
    <property type="match status" value="1"/>
</dbReference>
<evidence type="ECO:0000256" key="4">
    <source>
        <dbReference type="SAM" id="MobiDB-lite"/>
    </source>
</evidence>
<dbReference type="PRINTS" id="PR00834">
    <property type="entry name" value="PROTEASES2C"/>
</dbReference>
<dbReference type="InterPro" id="IPR001940">
    <property type="entry name" value="Peptidase_S1C"/>
</dbReference>
<dbReference type="SMART" id="SM00228">
    <property type="entry name" value="PDZ"/>
    <property type="match status" value="1"/>
</dbReference>
<keyword evidence="3" id="KW-0378">Hydrolase</keyword>
<gene>
    <name evidence="7" type="ORF">RUMGNA_01295</name>
</gene>
<dbReference type="AlphaFoldDB" id="A7B169"/>
<evidence type="ECO:0000256" key="5">
    <source>
        <dbReference type="SAM" id="Phobius"/>
    </source>
</evidence>
<dbReference type="Gene3D" id="2.40.10.120">
    <property type="match status" value="1"/>
</dbReference>
<evidence type="ECO:0000256" key="3">
    <source>
        <dbReference type="ARBA" id="ARBA00022801"/>
    </source>
</evidence>
<dbReference type="GO" id="GO:0006508">
    <property type="term" value="P:proteolysis"/>
    <property type="evidence" value="ECO:0007669"/>
    <property type="project" value="UniProtKB-KW"/>
</dbReference>
<dbReference type="GO" id="GO:0004252">
    <property type="term" value="F:serine-type endopeptidase activity"/>
    <property type="evidence" value="ECO:0007669"/>
    <property type="project" value="InterPro"/>
</dbReference>
<dbReference type="eggNOG" id="COG0265">
    <property type="taxonomic scope" value="Bacteria"/>
</dbReference>
<dbReference type="Proteomes" id="UP000004410">
    <property type="component" value="Unassembled WGS sequence"/>
</dbReference>
<reference evidence="7 8" key="2">
    <citation type="submission" date="2007-06" db="EMBL/GenBank/DDBJ databases">
        <title>Draft genome sequence of Ruminococcus gnavus (ATCC 29149).</title>
        <authorList>
            <person name="Sudarsanam P."/>
            <person name="Ley R."/>
            <person name="Guruge J."/>
            <person name="Turnbaugh P.J."/>
            <person name="Mahowald M."/>
            <person name="Liep D."/>
            <person name="Gordon J."/>
        </authorList>
    </citation>
    <scope>NUCLEOTIDE SEQUENCE [LARGE SCALE GENOMIC DNA]</scope>
    <source>
        <strain evidence="7 8">ATCC 29149</strain>
    </source>
</reference>
<evidence type="ECO:0000313" key="7">
    <source>
        <dbReference type="EMBL" id="EDN77991.1"/>
    </source>
</evidence>
<protein>
    <submittedName>
        <fullName evidence="7">PDZ/DHR/GLGF domain protein</fullName>
    </submittedName>
</protein>
<proteinExistence type="inferred from homology"/>
<comment type="caution">
    <text evidence="7">The sequence shown here is derived from an EMBL/GenBank/DDBJ whole genome shotgun (WGS) entry which is preliminary data.</text>
</comment>
<dbReference type="PANTHER" id="PTHR22939:SF129">
    <property type="entry name" value="SERINE PROTEASE HTRA2, MITOCHONDRIAL"/>
    <property type="match status" value="1"/>
</dbReference>
<dbReference type="Gene3D" id="2.30.42.10">
    <property type="match status" value="1"/>
</dbReference>
<keyword evidence="2" id="KW-0645">Protease</keyword>
<evidence type="ECO:0000313" key="8">
    <source>
        <dbReference type="Proteomes" id="UP000004410"/>
    </source>
</evidence>
<name>A7B169_MEDG7</name>
<comment type="similarity">
    <text evidence="1">Belongs to the peptidase S1C family.</text>
</comment>
<evidence type="ECO:0000259" key="6">
    <source>
        <dbReference type="PROSITE" id="PS50106"/>
    </source>
</evidence>
<dbReference type="InterPro" id="IPR009003">
    <property type="entry name" value="Peptidase_S1_PA"/>
</dbReference>
<dbReference type="Pfam" id="PF13180">
    <property type="entry name" value="PDZ_2"/>
    <property type="match status" value="1"/>
</dbReference>
<dbReference type="InterPro" id="IPR001478">
    <property type="entry name" value="PDZ"/>
</dbReference>
<organism evidence="7 8">
    <name type="scientific">Mediterraneibacter gnavus (strain ATCC 29149 / DSM 114966 / JCM 6515 / VPI C7-9)</name>
    <name type="common">Ruminococcus gnavus</name>
    <dbReference type="NCBI Taxonomy" id="411470"/>
    <lineage>
        <taxon>Bacteria</taxon>
        <taxon>Bacillati</taxon>
        <taxon>Bacillota</taxon>
        <taxon>Clostridia</taxon>
        <taxon>Lachnospirales</taxon>
        <taxon>Lachnospiraceae</taxon>
        <taxon>Mediterraneibacter</taxon>
    </lineage>
</organism>
<dbReference type="PROSITE" id="PS50106">
    <property type="entry name" value="PDZ"/>
    <property type="match status" value="1"/>
</dbReference>
<keyword evidence="5" id="KW-0812">Transmembrane</keyword>
<accession>A7B169</accession>
<dbReference type="SUPFAM" id="SSF50156">
    <property type="entry name" value="PDZ domain-like"/>
    <property type="match status" value="1"/>
</dbReference>
<reference evidence="7 8" key="1">
    <citation type="submission" date="2007-04" db="EMBL/GenBank/DDBJ databases">
        <authorList>
            <person name="Fulton L."/>
            <person name="Clifton S."/>
            <person name="Fulton B."/>
            <person name="Xu J."/>
            <person name="Minx P."/>
            <person name="Pepin K.H."/>
            <person name="Johnson M."/>
            <person name="Thiruvilangam P."/>
            <person name="Bhonagiri V."/>
            <person name="Nash W.E."/>
            <person name="Mardis E.R."/>
            <person name="Wilson R.K."/>
        </authorList>
    </citation>
    <scope>NUCLEOTIDE SEQUENCE [LARGE SCALE GENOMIC DNA]</scope>
    <source>
        <strain evidence="7 8">ATCC 29149</strain>
    </source>
</reference>
<dbReference type="InterPro" id="IPR036034">
    <property type="entry name" value="PDZ_sf"/>
</dbReference>